<accession>A0ABX8YZ15</accession>
<name>A0ABX8YZ15_9BACT</name>
<evidence type="ECO:0000313" key="2">
    <source>
        <dbReference type="EMBL" id="QZA58585.1"/>
    </source>
</evidence>
<evidence type="ECO:0000256" key="1">
    <source>
        <dbReference type="SAM" id="MobiDB-lite"/>
    </source>
</evidence>
<evidence type="ECO:0000313" key="3">
    <source>
        <dbReference type="Proteomes" id="UP000822862"/>
    </source>
</evidence>
<sequence length="66" mass="7627">MIKYETYKPQTNPRSPKPWESVKRYDGPGADPHHNKVLDKRIESPHIHDPSCLGGIRLPSPWEIPK</sequence>
<dbReference type="RefSeq" id="WP_194844932.1">
    <property type="nucleotide sequence ID" value="NZ_CP075585.1"/>
</dbReference>
<protein>
    <submittedName>
        <fullName evidence="2">Uncharacterized protein</fullName>
    </submittedName>
</protein>
<keyword evidence="3" id="KW-1185">Reference proteome</keyword>
<reference evidence="2 3" key="1">
    <citation type="submission" date="2021-05" db="EMBL/GenBank/DDBJ databases">
        <title>Ecology and evolution of chlamydial symbionts of arthropods.</title>
        <authorList>
            <person name="Halter T."/>
            <person name="Sixt B.S."/>
            <person name="Toenshoff E.R."/>
            <person name="Koestlbacher S."/>
            <person name="Schulz F."/>
            <person name="Kostanjsek R."/>
            <person name="Collingro A."/>
            <person name="Hendrickx F."/>
            <person name="Horn M."/>
        </authorList>
    </citation>
    <scope>NUCLEOTIDE SEQUENCE [LARGE SCALE GENOMIC DNA]</scope>
    <source>
        <strain evidence="2 3">15C</strain>
    </source>
</reference>
<organism evidence="2 3">
    <name type="scientific">Candidatus Rhabdochlamydia porcellionis</name>
    <dbReference type="NCBI Taxonomy" id="225148"/>
    <lineage>
        <taxon>Bacteria</taxon>
        <taxon>Pseudomonadati</taxon>
        <taxon>Chlamydiota</taxon>
        <taxon>Chlamydiia</taxon>
        <taxon>Parachlamydiales</taxon>
        <taxon>Candidatus Rhabdochlamydiaceae</taxon>
        <taxon>Candidatus Rhabdochlamydia</taxon>
    </lineage>
</organism>
<gene>
    <name evidence="2" type="ORF">RHAB15C_0000461</name>
</gene>
<feature type="region of interest" description="Disordered" evidence="1">
    <location>
        <begin position="1"/>
        <end position="66"/>
    </location>
</feature>
<proteinExistence type="predicted"/>
<dbReference type="EMBL" id="CP075585">
    <property type="protein sequence ID" value="QZA58585.1"/>
    <property type="molecule type" value="Genomic_DNA"/>
</dbReference>
<feature type="compositionally biased region" description="Basic and acidic residues" evidence="1">
    <location>
        <begin position="20"/>
        <end position="49"/>
    </location>
</feature>
<dbReference type="Proteomes" id="UP000822862">
    <property type="component" value="Chromosome"/>
</dbReference>